<feature type="transmembrane region" description="Helical" evidence="11">
    <location>
        <begin position="526"/>
        <end position="546"/>
    </location>
</feature>
<evidence type="ECO:0000313" key="13">
    <source>
        <dbReference type="EMBL" id="KAJ6638663.1"/>
    </source>
</evidence>
<evidence type="ECO:0000256" key="9">
    <source>
        <dbReference type="ARBA" id="ARBA00023136"/>
    </source>
</evidence>
<feature type="transmembrane region" description="Helical" evidence="11">
    <location>
        <begin position="270"/>
        <end position="287"/>
    </location>
</feature>
<keyword evidence="7 11" id="KW-1133">Transmembrane helix</keyword>
<reference evidence="13" key="1">
    <citation type="submission" date="2022-07" db="EMBL/GenBank/DDBJ databases">
        <authorList>
            <person name="Trinca V."/>
            <person name="Uliana J.V.C."/>
            <person name="Torres T.T."/>
            <person name="Ward R.J."/>
            <person name="Monesi N."/>
        </authorList>
    </citation>
    <scope>NUCLEOTIDE SEQUENCE</scope>
    <source>
        <strain evidence="13">HSMRA1968</strain>
        <tissue evidence="13">Whole embryos</tissue>
    </source>
</reference>
<dbReference type="InterPro" id="IPR004878">
    <property type="entry name" value="Otopetrin"/>
</dbReference>
<name>A0A9Q0MVC5_9DIPT</name>
<feature type="transmembrane region" description="Helical" evidence="11">
    <location>
        <begin position="677"/>
        <end position="695"/>
    </location>
</feature>
<dbReference type="OrthoDB" id="6429739at2759"/>
<dbReference type="PANTHER" id="PTHR21522">
    <property type="entry name" value="PROTON CHANNEL OTOP"/>
    <property type="match status" value="1"/>
</dbReference>
<evidence type="ECO:0000256" key="12">
    <source>
        <dbReference type="SAM" id="SignalP"/>
    </source>
</evidence>
<feature type="transmembrane region" description="Helical" evidence="11">
    <location>
        <begin position="635"/>
        <end position="656"/>
    </location>
</feature>
<feature type="signal peptide" evidence="12">
    <location>
        <begin position="1"/>
        <end position="21"/>
    </location>
</feature>
<dbReference type="GO" id="GO:0005886">
    <property type="term" value="C:plasma membrane"/>
    <property type="evidence" value="ECO:0007669"/>
    <property type="project" value="UniProtKB-SubCell"/>
</dbReference>
<evidence type="ECO:0000256" key="8">
    <source>
        <dbReference type="ARBA" id="ARBA00023065"/>
    </source>
</evidence>
<dbReference type="GO" id="GO:0015252">
    <property type="term" value="F:proton channel activity"/>
    <property type="evidence" value="ECO:0007669"/>
    <property type="project" value="InterPro"/>
</dbReference>
<keyword evidence="4" id="KW-1003">Cell membrane</keyword>
<evidence type="ECO:0000256" key="5">
    <source>
        <dbReference type="ARBA" id="ARBA00022692"/>
    </source>
</evidence>
<evidence type="ECO:0000256" key="7">
    <source>
        <dbReference type="ARBA" id="ARBA00022989"/>
    </source>
</evidence>
<feature type="transmembrane region" description="Helical" evidence="11">
    <location>
        <begin position="566"/>
        <end position="583"/>
    </location>
</feature>
<keyword evidence="12" id="KW-0732">Signal</keyword>
<feature type="transmembrane region" description="Helical" evidence="11">
    <location>
        <begin position="707"/>
        <end position="728"/>
    </location>
</feature>
<dbReference type="EMBL" id="WJQU01000003">
    <property type="protein sequence ID" value="KAJ6638663.1"/>
    <property type="molecule type" value="Genomic_DNA"/>
</dbReference>
<feature type="transmembrane region" description="Helical" evidence="11">
    <location>
        <begin position="321"/>
        <end position="337"/>
    </location>
</feature>
<protein>
    <submittedName>
        <fullName evidence="13">Proton channel OtopLc</fullName>
    </submittedName>
</protein>
<dbReference type="PANTHER" id="PTHR21522:SF30">
    <property type="entry name" value="GH01206P"/>
    <property type="match status" value="1"/>
</dbReference>
<feature type="transmembrane region" description="Helical" evidence="11">
    <location>
        <begin position="595"/>
        <end position="623"/>
    </location>
</feature>
<keyword evidence="9 11" id="KW-0472">Membrane</keyword>
<evidence type="ECO:0000256" key="3">
    <source>
        <dbReference type="ARBA" id="ARBA00022448"/>
    </source>
</evidence>
<comment type="subcellular location">
    <subcellularLocation>
        <location evidence="1">Cell membrane</location>
        <topology evidence="1">Multi-pass membrane protein</topology>
    </subcellularLocation>
</comment>
<feature type="chain" id="PRO_5040486916" evidence="12">
    <location>
        <begin position="22"/>
        <end position="750"/>
    </location>
</feature>
<evidence type="ECO:0000256" key="2">
    <source>
        <dbReference type="ARBA" id="ARBA00006513"/>
    </source>
</evidence>
<evidence type="ECO:0000256" key="4">
    <source>
        <dbReference type="ARBA" id="ARBA00022475"/>
    </source>
</evidence>
<keyword evidence="10" id="KW-0407">Ion channel</keyword>
<dbReference type="AlphaFoldDB" id="A0A9Q0MVC5"/>
<organism evidence="13 14">
    <name type="scientific">Pseudolycoriella hygida</name>
    <dbReference type="NCBI Taxonomy" id="35572"/>
    <lineage>
        <taxon>Eukaryota</taxon>
        <taxon>Metazoa</taxon>
        <taxon>Ecdysozoa</taxon>
        <taxon>Arthropoda</taxon>
        <taxon>Hexapoda</taxon>
        <taxon>Insecta</taxon>
        <taxon>Pterygota</taxon>
        <taxon>Neoptera</taxon>
        <taxon>Endopterygota</taxon>
        <taxon>Diptera</taxon>
        <taxon>Nematocera</taxon>
        <taxon>Sciaroidea</taxon>
        <taxon>Sciaridae</taxon>
        <taxon>Pseudolycoriella</taxon>
    </lineage>
</organism>
<evidence type="ECO:0000256" key="1">
    <source>
        <dbReference type="ARBA" id="ARBA00004651"/>
    </source>
</evidence>
<comment type="similarity">
    <text evidence="2">Belongs to the otopetrin family.</text>
</comment>
<keyword evidence="6" id="KW-0375">Hydrogen ion transport</keyword>
<keyword evidence="3" id="KW-0813">Transport</keyword>
<accession>A0A9Q0MVC5</accession>
<feature type="transmembrane region" description="Helical" evidence="11">
    <location>
        <begin position="357"/>
        <end position="379"/>
    </location>
</feature>
<keyword evidence="5 11" id="KW-0812">Transmembrane</keyword>
<evidence type="ECO:0000256" key="10">
    <source>
        <dbReference type="ARBA" id="ARBA00023303"/>
    </source>
</evidence>
<evidence type="ECO:0000256" key="11">
    <source>
        <dbReference type="SAM" id="Phobius"/>
    </source>
</evidence>
<evidence type="ECO:0000256" key="6">
    <source>
        <dbReference type="ARBA" id="ARBA00022781"/>
    </source>
</evidence>
<dbReference type="Proteomes" id="UP001151699">
    <property type="component" value="Chromosome X"/>
</dbReference>
<gene>
    <name evidence="13" type="primary">OtopLc_3</name>
    <name evidence="13" type="ORF">Bhyg_11400</name>
</gene>
<evidence type="ECO:0000313" key="14">
    <source>
        <dbReference type="Proteomes" id="UP001151699"/>
    </source>
</evidence>
<comment type="caution">
    <text evidence="13">The sequence shown here is derived from an EMBL/GenBank/DDBJ whole genome shotgun (WGS) entry which is preliminary data.</text>
</comment>
<sequence length="750" mass="85558">MSVRKCLFVCVVFVTVNIARAGWCYYGGCHADTGGIFEKACPSMADNVGRDNMRILFNTRCDKWHERIWGRKNFCCTNDCQYQRCGKSCAQLGMNAVEENDHTKSRKCTIKASNGEEFDGVDNFCCKPPCQEVTLLLPPEIHGSRQPSLPGSRRMTVDQSLDTFNVSRRQSTVVTTIRRQSLGVMAQRRLLLEMIQGRIESKGSLRSDEGPNKEPDPDYEFRMRNRRVGDDALSTTLSAFYAKFLVMLGIAFPVTDIISQKAPPSFYQGFYLYLYIGSVSFVVYMYAGHLRTRALFSMIDSYQDDKKTPIIKKSTVRYGSFYLRVGAIAFGIGSMVYSGLEFGQYFELKGDAGCNNVLIALTPAARTILSIVQMQFIFLNTKDYEMDRQKTVARFGLMHMVATNLCEWLYVIIEETKHEIFHLEQHHSSHFSGNENLAHNITKRASASEIIVECRRTNIMGSLIQNASPFLFPCTIEYSLICSVILFEMWKHIRGVDCEKPRKRKISTNEKGAHTFSLDCSRAHRGMFAGILIIVLGIISLIMFYVLSAEPQYHNLATLEVTISEMILYIVTTIGVAIAFLKMRDLKFNKVNKAIPLDCLLLLLAQSGVYVYSLFSIIGSYFAVYYEPDNNHGGVHGIFAEVFALLQTSCQTIFILNSWSRRVRTPHQNRTKPGRETITFLLVSNMAMWFLNTLVKNRAMFRPTHLRFFGLWAWTIITHVSMPLAIFYRFHSTICLFEIWKTAYKVKVEN</sequence>
<keyword evidence="8" id="KW-0406">Ion transport</keyword>
<proteinExistence type="inferred from homology"/>
<dbReference type="Pfam" id="PF03189">
    <property type="entry name" value="Otopetrin"/>
    <property type="match status" value="1"/>
</dbReference>
<keyword evidence="14" id="KW-1185">Reference proteome</keyword>